<organism evidence="2 3">
    <name type="scientific">Ceratina calcarata</name>
    <dbReference type="NCBI Taxonomy" id="156304"/>
    <lineage>
        <taxon>Eukaryota</taxon>
        <taxon>Metazoa</taxon>
        <taxon>Ecdysozoa</taxon>
        <taxon>Arthropoda</taxon>
        <taxon>Hexapoda</taxon>
        <taxon>Insecta</taxon>
        <taxon>Pterygota</taxon>
        <taxon>Neoptera</taxon>
        <taxon>Endopterygota</taxon>
        <taxon>Hymenoptera</taxon>
        <taxon>Apocrita</taxon>
        <taxon>Aculeata</taxon>
        <taxon>Apoidea</taxon>
        <taxon>Anthophila</taxon>
        <taxon>Apidae</taxon>
        <taxon>Ceratina</taxon>
        <taxon>Zadontomerus</taxon>
    </lineage>
</organism>
<dbReference type="Proteomes" id="UP000694925">
    <property type="component" value="Unplaced"/>
</dbReference>
<evidence type="ECO:0000313" key="3">
    <source>
        <dbReference type="RefSeq" id="XP_017891470.1"/>
    </source>
</evidence>
<dbReference type="GeneID" id="108631816"/>
<proteinExistence type="predicted"/>
<evidence type="ECO:0000313" key="2">
    <source>
        <dbReference type="Proteomes" id="UP000694925"/>
    </source>
</evidence>
<name>A0AAJ7JEF0_9HYME</name>
<protein>
    <submittedName>
        <fullName evidence="3">Uncharacterized protein LOC108631816</fullName>
    </submittedName>
</protein>
<dbReference type="AlphaFoldDB" id="A0AAJ7JEF0"/>
<sequence>MPQIMVEAFARSLIDRIMLEAFDLMDVKNEELEILEDRSESSERQPESALETQLLEDRLRADYSKLETNILIEKMVHGLRKLQIGDSTSVPSHLSTLENQVKHMVHSIENVSLDPPELTEMRTIQGQGDVHQIVHDAVIETTASDLARTRPEMESDNTNEATRVSTSLLYRMIEELETRAEEANQRGTDDEPDRISKDKIAVWEEREEQFIRTIESVDDREESTTDSTSDFRNIACELDFEGTTSSSFIGHSTLFARNASLEEVAIEEITPSPIPDQECSPDASKRTKHKSPSVTQSEERKKGILSRTRKLLRTVFGRRKK</sequence>
<reference evidence="3" key="1">
    <citation type="submission" date="2025-08" db="UniProtKB">
        <authorList>
            <consortium name="RefSeq"/>
        </authorList>
    </citation>
    <scope>IDENTIFICATION</scope>
    <source>
        <tissue evidence="3">Whole body</tissue>
    </source>
</reference>
<gene>
    <name evidence="3" type="primary">LOC108631816</name>
</gene>
<evidence type="ECO:0000256" key="1">
    <source>
        <dbReference type="SAM" id="MobiDB-lite"/>
    </source>
</evidence>
<accession>A0AAJ7JEF0</accession>
<keyword evidence="2" id="KW-1185">Reference proteome</keyword>
<dbReference type="RefSeq" id="XP_017891470.1">
    <property type="nucleotide sequence ID" value="XM_018035981.2"/>
</dbReference>
<dbReference type="KEGG" id="ccal:108631816"/>
<feature type="region of interest" description="Disordered" evidence="1">
    <location>
        <begin position="271"/>
        <end position="306"/>
    </location>
</feature>